<keyword evidence="9" id="KW-1185">Reference proteome</keyword>
<evidence type="ECO:0000256" key="1">
    <source>
        <dbReference type="ARBA" id="ARBA00004167"/>
    </source>
</evidence>
<dbReference type="EMBL" id="JAGXEW010000005">
    <property type="protein sequence ID" value="KAK1171222.1"/>
    <property type="molecule type" value="Genomic_DNA"/>
</dbReference>
<dbReference type="GO" id="GO:0016020">
    <property type="term" value="C:membrane"/>
    <property type="evidence" value="ECO:0007669"/>
    <property type="project" value="UniProtKB-SubCell"/>
</dbReference>
<dbReference type="PANTHER" id="PTHR31759">
    <property type="entry name" value="COILED-COIL DOMAIN-CONTAINING PROTEIN 167"/>
    <property type="match status" value="1"/>
</dbReference>
<evidence type="ECO:0000256" key="7">
    <source>
        <dbReference type="SAM" id="Phobius"/>
    </source>
</evidence>
<keyword evidence="4 7" id="KW-1133">Transmembrane helix</keyword>
<evidence type="ECO:0000256" key="5">
    <source>
        <dbReference type="ARBA" id="ARBA00023054"/>
    </source>
</evidence>
<accession>A0AAD8LP22</accession>
<sequence length="97" mass="11330">MRKTKKQNISIAKEIDSVEGRLSLCRDSLEGVEFRLRKEELSDEGRQSLEEEKTILMHRVSKYEGELQSLRGENRRNMLLSVTLLALFVLLYISWTS</sequence>
<protein>
    <recommendedName>
        <fullName evidence="2">Coiled-coil domain-containing protein 167</fullName>
    </recommendedName>
</protein>
<dbReference type="Proteomes" id="UP001230051">
    <property type="component" value="Unassembled WGS sequence"/>
</dbReference>
<comment type="caution">
    <text evidence="8">The sequence shown here is derived from an EMBL/GenBank/DDBJ whole genome shotgun (WGS) entry which is preliminary data.</text>
</comment>
<gene>
    <name evidence="8" type="primary">ccdc167</name>
    <name evidence="8" type="ORF">AOXY_G5967</name>
</gene>
<name>A0AAD8LP22_ACIOX</name>
<evidence type="ECO:0000256" key="2">
    <source>
        <dbReference type="ARBA" id="ARBA00022350"/>
    </source>
</evidence>
<dbReference type="InterPro" id="IPR028194">
    <property type="entry name" value="CC167"/>
</dbReference>
<reference evidence="8" key="1">
    <citation type="submission" date="2022-02" db="EMBL/GenBank/DDBJ databases">
        <title>Atlantic sturgeon de novo genome assembly.</title>
        <authorList>
            <person name="Stock M."/>
            <person name="Klopp C."/>
            <person name="Guiguen Y."/>
            <person name="Cabau C."/>
            <person name="Parinello H."/>
            <person name="Santidrian Yebra-Pimentel E."/>
            <person name="Kuhl H."/>
            <person name="Dirks R.P."/>
            <person name="Guessner J."/>
            <person name="Wuertz S."/>
            <person name="Du K."/>
            <person name="Schartl M."/>
        </authorList>
    </citation>
    <scope>NUCLEOTIDE SEQUENCE</scope>
    <source>
        <strain evidence="8">STURGEONOMICS-FGT-2020</strain>
        <tissue evidence="8">Whole blood</tissue>
    </source>
</reference>
<dbReference type="Pfam" id="PF15188">
    <property type="entry name" value="CCDC-167"/>
    <property type="match status" value="1"/>
</dbReference>
<evidence type="ECO:0000313" key="8">
    <source>
        <dbReference type="EMBL" id="KAK1171222.1"/>
    </source>
</evidence>
<dbReference type="PANTHER" id="PTHR31759:SF1">
    <property type="entry name" value="COILED-COIL DOMAIN-CONTAINING PROTEIN 167"/>
    <property type="match status" value="1"/>
</dbReference>
<keyword evidence="3 7" id="KW-0812">Transmembrane</keyword>
<evidence type="ECO:0000256" key="4">
    <source>
        <dbReference type="ARBA" id="ARBA00022989"/>
    </source>
</evidence>
<comment type="subcellular location">
    <subcellularLocation>
        <location evidence="1">Membrane</location>
        <topology evidence="1">Single-pass membrane protein</topology>
    </subcellularLocation>
</comment>
<evidence type="ECO:0000256" key="3">
    <source>
        <dbReference type="ARBA" id="ARBA00022692"/>
    </source>
</evidence>
<keyword evidence="5" id="KW-0175">Coiled coil</keyword>
<organism evidence="8 9">
    <name type="scientific">Acipenser oxyrinchus oxyrinchus</name>
    <dbReference type="NCBI Taxonomy" id="40147"/>
    <lineage>
        <taxon>Eukaryota</taxon>
        <taxon>Metazoa</taxon>
        <taxon>Chordata</taxon>
        <taxon>Craniata</taxon>
        <taxon>Vertebrata</taxon>
        <taxon>Euteleostomi</taxon>
        <taxon>Actinopterygii</taxon>
        <taxon>Chondrostei</taxon>
        <taxon>Acipenseriformes</taxon>
        <taxon>Acipenseridae</taxon>
        <taxon>Acipenser</taxon>
    </lineage>
</organism>
<dbReference type="AlphaFoldDB" id="A0AAD8LP22"/>
<proteinExistence type="predicted"/>
<keyword evidence="6 7" id="KW-0472">Membrane</keyword>
<feature type="transmembrane region" description="Helical" evidence="7">
    <location>
        <begin position="78"/>
        <end position="95"/>
    </location>
</feature>
<evidence type="ECO:0000313" key="9">
    <source>
        <dbReference type="Proteomes" id="UP001230051"/>
    </source>
</evidence>
<evidence type="ECO:0000256" key="6">
    <source>
        <dbReference type="ARBA" id="ARBA00023136"/>
    </source>
</evidence>